<gene>
    <name evidence="2" type="ORF">LOC71_13530</name>
</gene>
<feature type="region of interest" description="Disordered" evidence="1">
    <location>
        <begin position="24"/>
        <end position="55"/>
    </location>
</feature>
<evidence type="ECO:0000313" key="2">
    <source>
        <dbReference type="EMBL" id="MCC9643301.1"/>
    </source>
</evidence>
<dbReference type="EMBL" id="JAJKFW010000024">
    <property type="protein sequence ID" value="MCC9643301.1"/>
    <property type="molecule type" value="Genomic_DNA"/>
</dbReference>
<evidence type="ECO:0008006" key="4">
    <source>
        <dbReference type="Google" id="ProtNLM"/>
    </source>
</evidence>
<accession>A0ABS8NLE2</accession>
<protein>
    <recommendedName>
        <fullName evidence="4">Secreted protein</fullName>
    </recommendedName>
</protein>
<proteinExistence type="predicted"/>
<reference evidence="2" key="1">
    <citation type="submission" date="2021-11" db="EMBL/GenBank/DDBJ databases">
        <title>Genome sequence.</title>
        <authorList>
            <person name="Sun Q."/>
        </authorList>
    </citation>
    <scope>NUCLEOTIDE SEQUENCE</scope>
    <source>
        <strain evidence="2">JC740</strain>
    </source>
</reference>
<evidence type="ECO:0000256" key="1">
    <source>
        <dbReference type="SAM" id="MobiDB-lite"/>
    </source>
</evidence>
<evidence type="ECO:0000313" key="3">
    <source>
        <dbReference type="Proteomes" id="UP001430306"/>
    </source>
</evidence>
<comment type="caution">
    <text evidence="2">The sequence shown here is derived from an EMBL/GenBank/DDBJ whole genome shotgun (WGS) entry which is preliminary data.</text>
</comment>
<dbReference type="Proteomes" id="UP001430306">
    <property type="component" value="Unassembled WGS sequence"/>
</dbReference>
<sequence>MPLTVLPMVMPTCICHMMCGTPKEQVQQQRGGGQEAADDKHKNYSEGGPCQQDPF</sequence>
<name>A0ABS8NLE2_9BACT</name>
<keyword evidence="3" id="KW-1185">Reference proteome</keyword>
<organism evidence="2 3">
    <name type="scientific">Rhodopirellula halodulae</name>
    <dbReference type="NCBI Taxonomy" id="2894198"/>
    <lineage>
        <taxon>Bacteria</taxon>
        <taxon>Pseudomonadati</taxon>
        <taxon>Planctomycetota</taxon>
        <taxon>Planctomycetia</taxon>
        <taxon>Pirellulales</taxon>
        <taxon>Pirellulaceae</taxon>
        <taxon>Rhodopirellula</taxon>
    </lineage>
</organism>